<dbReference type="PROSITE" id="PS01230">
    <property type="entry name" value="TRMA_1"/>
    <property type="match status" value="1"/>
</dbReference>
<dbReference type="SUPFAM" id="SSF53335">
    <property type="entry name" value="S-adenosyl-L-methionine-dependent methyltransferases"/>
    <property type="match status" value="1"/>
</dbReference>
<dbReference type="NCBIfam" id="TIGR00479">
    <property type="entry name" value="rumA"/>
    <property type="match status" value="1"/>
</dbReference>
<dbReference type="AlphaFoldDB" id="A0A2N7PLL0"/>
<comment type="similarity">
    <text evidence="4">Belongs to the class I-like SAM-binding methyltransferase superfamily. RNA M5U methyltransferase family.</text>
</comment>
<feature type="binding site" evidence="4">
    <location>
        <position position="364"/>
    </location>
    <ligand>
        <name>S-adenosyl-L-methionine</name>
        <dbReference type="ChEBI" id="CHEBI:59789"/>
    </ligand>
</feature>
<evidence type="ECO:0000256" key="2">
    <source>
        <dbReference type="ARBA" id="ARBA00022679"/>
    </source>
</evidence>
<keyword evidence="2 4" id="KW-0808">Transferase</keyword>
<dbReference type="InterPro" id="IPR012340">
    <property type="entry name" value="NA-bd_OB-fold"/>
</dbReference>
<feature type="domain" description="TRAM" evidence="6">
    <location>
        <begin position="1"/>
        <end position="56"/>
    </location>
</feature>
<dbReference type="CDD" id="cd02440">
    <property type="entry name" value="AdoMet_MTases"/>
    <property type="match status" value="1"/>
</dbReference>
<dbReference type="InterPro" id="IPR002792">
    <property type="entry name" value="TRAM_dom"/>
</dbReference>
<evidence type="ECO:0000256" key="4">
    <source>
        <dbReference type="PROSITE-ProRule" id="PRU01024"/>
    </source>
</evidence>
<dbReference type="Proteomes" id="UP000235731">
    <property type="component" value="Unassembled WGS sequence"/>
</dbReference>
<feature type="active site" evidence="5">
    <location>
        <position position="390"/>
    </location>
</feature>
<name>A0A2N7PLL0_9BACT</name>
<dbReference type="PROSITE" id="PS51687">
    <property type="entry name" value="SAM_MT_RNA_M5U"/>
    <property type="match status" value="1"/>
</dbReference>
<protein>
    <submittedName>
        <fullName evidence="7">23S rRNA (Uracil(1939)-C(5))-methyltransferase RlmD</fullName>
    </submittedName>
</protein>
<feature type="binding site" evidence="4">
    <location>
        <position position="315"/>
    </location>
    <ligand>
        <name>S-adenosyl-L-methionine</name>
        <dbReference type="ChEBI" id="CHEBI:59789"/>
    </ligand>
</feature>
<dbReference type="InterPro" id="IPR010280">
    <property type="entry name" value="U5_MeTrfase_fam"/>
</dbReference>
<evidence type="ECO:0000313" key="8">
    <source>
        <dbReference type="Proteomes" id="UP000235731"/>
    </source>
</evidence>
<dbReference type="InterPro" id="IPR029063">
    <property type="entry name" value="SAM-dependent_MTases_sf"/>
</dbReference>
<keyword evidence="3 4" id="KW-0949">S-adenosyl-L-methionine</keyword>
<dbReference type="Pfam" id="PF05958">
    <property type="entry name" value="tRNA_U5-meth_tr"/>
    <property type="match status" value="1"/>
</dbReference>
<feature type="active site" description="Nucleophile" evidence="4">
    <location>
        <position position="390"/>
    </location>
</feature>
<sequence>MKQETVIIEKVLYGGDGLARLSSGKVVFVPYTLPQEKVKIVLLEEYKDYAVGYPLEIIEPSPERIPPPCKYYGLCGGCQFQHLPYERELEIKRDILKELFLRQGFKGELPLKGIIPSPKVYHYRNRLRLHVENHIFKMGFVKRGTHEVLKIEGCLLGDKLLNEVLQGLYENTCWINMAFYVKRLRLELSPLDSKVCLLFWTILPPEKRDLKELTLIPSVKSIFYFIKGARPKGPYPEQAPHAGRRIFQGALDLIYYSQPGVFNQVNWEINLEIIKKICELAGEAERVLDLHSGMGNFLLPLVKHLSEAKEFLGVDTDIRAIEDGIYTAEKNELNGRLELRKMSALEALYEAFQEGKTFDLVLLDPPRGGCKELMRLLPEVASHKIIYISCDPPTLIRDILLLQKEGFELKELYLFDMFPRTYHFEVLSLLQRRA</sequence>
<evidence type="ECO:0000256" key="1">
    <source>
        <dbReference type="ARBA" id="ARBA00022603"/>
    </source>
</evidence>
<proteinExistence type="inferred from homology"/>
<evidence type="ECO:0000313" key="7">
    <source>
        <dbReference type="EMBL" id="PMP64578.1"/>
    </source>
</evidence>
<feature type="binding site" evidence="4">
    <location>
        <position position="264"/>
    </location>
    <ligand>
        <name>S-adenosyl-L-methionine</name>
        <dbReference type="ChEBI" id="CHEBI:59789"/>
    </ligand>
</feature>
<dbReference type="Gene3D" id="2.40.50.140">
    <property type="entry name" value="Nucleic acid-binding proteins"/>
    <property type="match status" value="1"/>
</dbReference>
<dbReference type="Gene3D" id="2.40.50.1070">
    <property type="match status" value="1"/>
</dbReference>
<keyword evidence="1 4" id="KW-0489">Methyltransferase</keyword>
<dbReference type="EMBL" id="PNIE01000004">
    <property type="protein sequence ID" value="PMP64578.1"/>
    <property type="molecule type" value="Genomic_DNA"/>
</dbReference>
<evidence type="ECO:0000256" key="3">
    <source>
        <dbReference type="ARBA" id="ARBA00022691"/>
    </source>
</evidence>
<reference evidence="7 8" key="1">
    <citation type="submission" date="2018-01" db="EMBL/GenBank/DDBJ databases">
        <title>Metagenomic assembled genomes from two thermal pools in the Uzon Caldera, Kamchatka, Russia.</title>
        <authorList>
            <person name="Wilkins L."/>
            <person name="Ettinger C."/>
        </authorList>
    </citation>
    <scope>NUCLEOTIDE SEQUENCE [LARGE SCALE GENOMIC DNA]</scope>
    <source>
        <strain evidence="7">ZAV-15</strain>
    </source>
</reference>
<dbReference type="GO" id="GO:0070041">
    <property type="term" value="F:rRNA (uridine-C5-)-methyltransferase activity"/>
    <property type="evidence" value="ECO:0007669"/>
    <property type="project" value="TreeGrafter"/>
</dbReference>
<dbReference type="PANTHER" id="PTHR11061:SF30">
    <property type="entry name" value="TRNA (URACIL(54)-C(5))-METHYLTRANSFERASE"/>
    <property type="match status" value="1"/>
</dbReference>
<dbReference type="SUPFAM" id="SSF50249">
    <property type="entry name" value="Nucleic acid-binding proteins"/>
    <property type="match status" value="1"/>
</dbReference>
<dbReference type="PROSITE" id="PS50926">
    <property type="entry name" value="TRAM"/>
    <property type="match status" value="1"/>
</dbReference>
<gene>
    <name evidence="7" type="ORF">C0197_00175</name>
</gene>
<accession>A0A2N7PLL0</accession>
<dbReference type="GO" id="GO:0070475">
    <property type="term" value="P:rRNA base methylation"/>
    <property type="evidence" value="ECO:0007669"/>
    <property type="project" value="TreeGrafter"/>
</dbReference>
<comment type="caution">
    <text evidence="4">Lacks conserved residue(s) required for the propagation of feature annotation.</text>
</comment>
<organism evidence="7 8">
    <name type="scientific">Caldimicrobium thiodismutans</name>
    <dbReference type="NCBI Taxonomy" id="1653476"/>
    <lineage>
        <taxon>Bacteria</taxon>
        <taxon>Pseudomonadati</taxon>
        <taxon>Thermodesulfobacteriota</taxon>
        <taxon>Thermodesulfobacteria</taxon>
        <taxon>Thermodesulfobacteriales</taxon>
        <taxon>Thermodesulfobacteriaceae</taxon>
        <taxon>Caldimicrobium</taxon>
    </lineage>
</organism>
<dbReference type="InterPro" id="IPR030390">
    <property type="entry name" value="MeTrfase_TrmA_AS"/>
</dbReference>
<evidence type="ECO:0000256" key="5">
    <source>
        <dbReference type="PROSITE-ProRule" id="PRU10015"/>
    </source>
</evidence>
<comment type="caution">
    <text evidence="7">The sequence shown here is derived from an EMBL/GenBank/DDBJ whole genome shotgun (WGS) entry which is preliminary data.</text>
</comment>
<dbReference type="Pfam" id="PF01938">
    <property type="entry name" value="TRAM"/>
    <property type="match status" value="1"/>
</dbReference>
<dbReference type="PANTHER" id="PTHR11061">
    <property type="entry name" value="RNA M5U METHYLTRANSFERASE"/>
    <property type="match status" value="1"/>
</dbReference>
<dbReference type="Gene3D" id="3.40.50.150">
    <property type="entry name" value="Vaccinia Virus protein VP39"/>
    <property type="match status" value="1"/>
</dbReference>
<evidence type="ECO:0000259" key="6">
    <source>
        <dbReference type="PROSITE" id="PS50926"/>
    </source>
</evidence>